<organism evidence="12 13">
    <name type="scientific">Stylophora pistillata</name>
    <name type="common">Smooth cauliflower coral</name>
    <dbReference type="NCBI Taxonomy" id="50429"/>
    <lineage>
        <taxon>Eukaryota</taxon>
        <taxon>Metazoa</taxon>
        <taxon>Cnidaria</taxon>
        <taxon>Anthozoa</taxon>
        <taxon>Hexacorallia</taxon>
        <taxon>Scleractinia</taxon>
        <taxon>Astrocoeniina</taxon>
        <taxon>Pocilloporidae</taxon>
        <taxon>Stylophora</taxon>
    </lineage>
</organism>
<feature type="compositionally biased region" description="Polar residues" evidence="9">
    <location>
        <begin position="275"/>
        <end position="293"/>
    </location>
</feature>
<name>A0A2B4RYF9_STYPI</name>
<dbReference type="EMBL" id="LSMT01000280">
    <property type="protein sequence ID" value="PFX21358.1"/>
    <property type="molecule type" value="Genomic_DNA"/>
</dbReference>
<evidence type="ECO:0000256" key="4">
    <source>
        <dbReference type="ARBA" id="ARBA00022692"/>
    </source>
</evidence>
<feature type="domain" description="ABC transporter" evidence="11">
    <location>
        <begin position="13"/>
        <end position="238"/>
    </location>
</feature>
<evidence type="ECO:0000256" key="8">
    <source>
        <dbReference type="ARBA" id="ARBA00023136"/>
    </source>
</evidence>
<dbReference type="CDD" id="cd03213">
    <property type="entry name" value="ABCG_EPDR"/>
    <property type="match status" value="1"/>
</dbReference>
<gene>
    <name evidence="12" type="primary">ABCG22</name>
    <name evidence="12" type="ORF">AWC38_SpisGene14164</name>
</gene>
<dbReference type="Gene3D" id="3.40.50.300">
    <property type="entry name" value="P-loop containing nucleotide triphosphate hydrolases"/>
    <property type="match status" value="1"/>
</dbReference>
<keyword evidence="8 10" id="KW-0472">Membrane</keyword>
<dbReference type="InterPro" id="IPR027417">
    <property type="entry name" value="P-loop_NTPase"/>
</dbReference>
<keyword evidence="7 10" id="KW-1133">Transmembrane helix</keyword>
<dbReference type="GO" id="GO:0005524">
    <property type="term" value="F:ATP binding"/>
    <property type="evidence" value="ECO:0007669"/>
    <property type="project" value="UniProtKB-KW"/>
</dbReference>
<protein>
    <submittedName>
        <fullName evidence="12">ABC transporter G family member 22</fullName>
    </submittedName>
</protein>
<proteinExistence type="inferred from homology"/>
<feature type="transmembrane region" description="Helical" evidence="10">
    <location>
        <begin position="620"/>
        <end position="638"/>
    </location>
</feature>
<keyword evidence="3" id="KW-0813">Transport</keyword>
<accession>A0A2B4RYF9</accession>
<dbReference type="Pfam" id="PF01061">
    <property type="entry name" value="ABC2_membrane"/>
    <property type="match status" value="1"/>
</dbReference>
<evidence type="ECO:0000256" key="3">
    <source>
        <dbReference type="ARBA" id="ARBA00022448"/>
    </source>
</evidence>
<evidence type="ECO:0000256" key="5">
    <source>
        <dbReference type="ARBA" id="ARBA00022741"/>
    </source>
</evidence>
<feature type="region of interest" description="Disordered" evidence="9">
    <location>
        <begin position="270"/>
        <end position="298"/>
    </location>
</feature>
<dbReference type="SUPFAM" id="SSF52540">
    <property type="entry name" value="P-loop containing nucleoside triphosphate hydrolases"/>
    <property type="match status" value="1"/>
</dbReference>
<dbReference type="PANTHER" id="PTHR48041:SF63">
    <property type="entry name" value="EARLY GENE AT 23, ISOFORM C"/>
    <property type="match status" value="1"/>
</dbReference>
<feature type="transmembrane region" description="Helical" evidence="10">
    <location>
        <begin position="568"/>
        <end position="590"/>
    </location>
</feature>
<dbReference type="Pfam" id="PF00005">
    <property type="entry name" value="ABC_tran"/>
    <property type="match status" value="1"/>
</dbReference>
<feature type="transmembrane region" description="Helical" evidence="10">
    <location>
        <begin position="540"/>
        <end position="556"/>
    </location>
</feature>
<evidence type="ECO:0000313" key="13">
    <source>
        <dbReference type="Proteomes" id="UP000225706"/>
    </source>
</evidence>
<dbReference type="Proteomes" id="UP000225706">
    <property type="component" value="Unassembled WGS sequence"/>
</dbReference>
<dbReference type="PROSITE" id="PS50893">
    <property type="entry name" value="ABC_TRANSPORTER_2"/>
    <property type="match status" value="1"/>
</dbReference>
<evidence type="ECO:0000256" key="7">
    <source>
        <dbReference type="ARBA" id="ARBA00022989"/>
    </source>
</evidence>
<comment type="subcellular location">
    <subcellularLocation>
        <location evidence="1">Membrane</location>
        <topology evidence="1">Multi-pass membrane protein</topology>
    </subcellularLocation>
</comment>
<reference evidence="13" key="1">
    <citation type="journal article" date="2017" name="bioRxiv">
        <title>Comparative analysis of the genomes of Stylophora pistillata and Acropora digitifera provides evidence for extensive differences between species of corals.</title>
        <authorList>
            <person name="Voolstra C.R."/>
            <person name="Li Y."/>
            <person name="Liew Y.J."/>
            <person name="Baumgarten S."/>
            <person name="Zoccola D."/>
            <person name="Flot J.-F."/>
            <person name="Tambutte S."/>
            <person name="Allemand D."/>
            <person name="Aranda M."/>
        </authorList>
    </citation>
    <scope>NUCLEOTIDE SEQUENCE [LARGE SCALE GENOMIC DNA]</scope>
</reference>
<dbReference type="InterPro" id="IPR003439">
    <property type="entry name" value="ABC_transporter-like_ATP-bd"/>
</dbReference>
<dbReference type="FunFam" id="3.40.50.300:FF:001276">
    <property type="entry name" value="Uncharacterized protein, isoform A"/>
    <property type="match status" value="1"/>
</dbReference>
<comment type="caution">
    <text evidence="12">The sequence shown here is derived from an EMBL/GenBank/DDBJ whole genome shotgun (WGS) entry which is preliminary data.</text>
</comment>
<dbReference type="SMART" id="SM00382">
    <property type="entry name" value="AAA"/>
    <property type="match status" value="1"/>
</dbReference>
<dbReference type="InterPro" id="IPR003593">
    <property type="entry name" value="AAA+_ATPase"/>
</dbReference>
<dbReference type="AlphaFoldDB" id="A0A2B4RYF9"/>
<dbReference type="OrthoDB" id="66620at2759"/>
<dbReference type="InterPro" id="IPR050352">
    <property type="entry name" value="ABCG_transporters"/>
</dbReference>
<dbReference type="InterPro" id="IPR043926">
    <property type="entry name" value="ABCG_dom"/>
</dbReference>
<evidence type="ECO:0000313" key="12">
    <source>
        <dbReference type="EMBL" id="PFX21358.1"/>
    </source>
</evidence>
<dbReference type="GO" id="GO:0140359">
    <property type="term" value="F:ABC-type transporter activity"/>
    <property type="evidence" value="ECO:0007669"/>
    <property type="project" value="InterPro"/>
</dbReference>
<keyword evidence="6" id="KW-0067">ATP-binding</keyword>
<dbReference type="InterPro" id="IPR013525">
    <property type="entry name" value="ABC2_TM"/>
</dbReference>
<evidence type="ECO:0000256" key="1">
    <source>
        <dbReference type="ARBA" id="ARBA00004141"/>
    </source>
</evidence>
<dbReference type="PANTHER" id="PTHR48041">
    <property type="entry name" value="ABC TRANSPORTER G FAMILY MEMBER 28"/>
    <property type="match status" value="1"/>
</dbReference>
<evidence type="ECO:0000256" key="9">
    <source>
        <dbReference type="SAM" id="MobiDB-lite"/>
    </source>
</evidence>
<feature type="transmembrane region" description="Helical" evidence="10">
    <location>
        <begin position="677"/>
        <end position="695"/>
    </location>
</feature>
<dbReference type="GO" id="GO:0005886">
    <property type="term" value="C:plasma membrane"/>
    <property type="evidence" value="ECO:0007669"/>
    <property type="project" value="TreeGrafter"/>
</dbReference>
<evidence type="ECO:0000259" key="11">
    <source>
        <dbReference type="PROSITE" id="PS50893"/>
    </source>
</evidence>
<feature type="transmembrane region" description="Helical" evidence="10">
    <location>
        <begin position="645"/>
        <end position="671"/>
    </location>
</feature>
<keyword evidence="4 10" id="KW-0812">Transmembrane</keyword>
<dbReference type="Pfam" id="PF19055">
    <property type="entry name" value="ABC2_membrane_7"/>
    <property type="match status" value="1"/>
</dbReference>
<comment type="similarity">
    <text evidence="2">Belongs to the ABC transporter superfamily. ABCG family. Eye pigment precursor importer (TC 3.A.1.204) subfamily.</text>
</comment>
<evidence type="ECO:0000256" key="10">
    <source>
        <dbReference type="SAM" id="Phobius"/>
    </source>
</evidence>
<sequence length="930" mass="103685">MDGEVEENVPVFLSFSKLGVKIGDRNILQNVSGKIRPGEMLAVMGPSGSGKTTLLNTLAGRLPPDEGEILLNGKKLDRKLKRKICYVLQDDIFFANLTLRETLTFSAMLRLPDTMSKVQKMNKVEEIVDNLDIRKCLDTSEKKRANIGCELITNPSLVFLDEPTSGLDSSNALNLVKTLKSFAAREMKTVVTTIHQPSSQIFYMFDKVLLLCGGQVAYYGKANRVLDFFESIGLFCDAHFNPADFILEKVTEGEKVQEMIVQGWAERQKRHLKNSRMSNEYSPGRTDASSPTPEHNDKDEADDIIAIISCESSEKSLDQENVMAVSNTHQKDGQPTAIEGLPNTEDRSGLVSLDMVHDNSVVLEIENDASSGGVLYGDVSAQRSQVVNQDVLKDSLRLEKENKTGNGHVPSVTDEICVEVSEWIESSNLLASSPKPSLSKTLWRSVRGSFTKSSDPLPQVHALARVSSAVFHLFVVTYTRSTSHDYSKIDIDVHDDDEDYSSPYSDISTSWPTSFWTQFTVLMQRTFKQSKPDILSKLNFTQHILLAFVIALIWFQRPYEEQSIEDRYSLLFFCVVYWNFTSLFSSLMSFPNERTVVRKERAAGYYRLSAYYLAKSLSELPLILCYPTLFMIIVYWMAGLNRSEAFVGTLSVVLLTAITGQSVGLCIGATVMEFKKSIVVAAVYGLSCMLLGGFYQKNIPWWLSWVQYVAYIAYSYDATLSIEFSNSPTFRKSASEGSFSKDNRTVANDFNRFFTSVGRVADDKISSLANECNFDLSAPALDPGISPVTDQFNFKHVDCDEVAQIVRSMPANKSSGIDSIPVRVIKDSLPAILSVITSLINASFSRGKYPRSWKLAVVSPIPREESLLVNITVGYLCSQFRAICTYQLNLQLYGTYINPSSQYLYTDSRGVGMSTPGKSRLSALCISLST</sequence>
<evidence type="ECO:0000256" key="6">
    <source>
        <dbReference type="ARBA" id="ARBA00022840"/>
    </source>
</evidence>
<keyword evidence="13" id="KW-1185">Reference proteome</keyword>
<evidence type="ECO:0000256" key="2">
    <source>
        <dbReference type="ARBA" id="ARBA00005814"/>
    </source>
</evidence>
<keyword evidence="5" id="KW-0547">Nucleotide-binding</keyword>
<dbReference type="GO" id="GO:0016887">
    <property type="term" value="F:ATP hydrolysis activity"/>
    <property type="evidence" value="ECO:0007669"/>
    <property type="project" value="InterPro"/>
</dbReference>